<dbReference type="Proteomes" id="UP000638014">
    <property type="component" value="Unassembled WGS sequence"/>
</dbReference>
<gene>
    <name evidence="1" type="ORF">IC617_08940</name>
</gene>
<comment type="caution">
    <text evidence="1">The sequence shown here is derived from an EMBL/GenBank/DDBJ whole genome shotgun (WGS) entry which is preliminary data.</text>
</comment>
<evidence type="ECO:0000313" key="2">
    <source>
        <dbReference type="Proteomes" id="UP000638014"/>
    </source>
</evidence>
<accession>A0A8J6UIZ6</accession>
<reference evidence="1" key="1">
    <citation type="submission" date="2020-09" db="EMBL/GenBank/DDBJ databases">
        <title>A novel bacterium of genus Neiella, isolated from South China Sea.</title>
        <authorList>
            <person name="Huang H."/>
            <person name="Mo K."/>
            <person name="Hu Y."/>
        </authorList>
    </citation>
    <scope>NUCLEOTIDE SEQUENCE</scope>
    <source>
        <strain evidence="1">HB171785</strain>
    </source>
</reference>
<dbReference type="EMBL" id="JACXAF010000009">
    <property type="protein sequence ID" value="MBD1389553.1"/>
    <property type="molecule type" value="Genomic_DNA"/>
</dbReference>
<sequence>MNKPDFRLVLVTVFIDGKQLKPGSEIITRPDRSGLSVYMAANNSFVGVAMHDEIYRKTARSIPKSSLAGFGVMDFKVIPSTSKGFDVAIRTPAEQKARIVLGVSKELAVTAKNLLCEELGGRPC</sequence>
<protein>
    <submittedName>
        <fullName evidence="1">Uncharacterized protein</fullName>
    </submittedName>
</protein>
<evidence type="ECO:0000313" key="1">
    <source>
        <dbReference type="EMBL" id="MBD1389553.1"/>
    </source>
</evidence>
<organism evidence="1 2">
    <name type="scientific">Neiella litorisoli</name>
    <dbReference type="NCBI Taxonomy" id="2771431"/>
    <lineage>
        <taxon>Bacteria</taxon>
        <taxon>Pseudomonadati</taxon>
        <taxon>Pseudomonadota</taxon>
        <taxon>Gammaproteobacteria</taxon>
        <taxon>Alteromonadales</taxon>
        <taxon>Echinimonadaceae</taxon>
        <taxon>Neiella</taxon>
    </lineage>
</organism>
<name>A0A8J6UIZ6_9GAMM</name>
<keyword evidence="2" id="KW-1185">Reference proteome</keyword>
<dbReference type="AlphaFoldDB" id="A0A8J6UIZ6"/>
<dbReference type="RefSeq" id="WP_191144660.1">
    <property type="nucleotide sequence ID" value="NZ_JACXAF010000009.1"/>
</dbReference>
<proteinExistence type="predicted"/>